<evidence type="ECO:0000313" key="2">
    <source>
        <dbReference type="EMBL" id="SEO39614.1"/>
    </source>
</evidence>
<dbReference type="AlphaFoldDB" id="A0A1H8PD43"/>
<dbReference type="EMBL" id="FODV01000002">
    <property type="protein sequence ID" value="SEO39614.1"/>
    <property type="molecule type" value="Genomic_DNA"/>
</dbReference>
<dbReference type="Proteomes" id="UP000199126">
    <property type="component" value="Unassembled WGS sequence"/>
</dbReference>
<protein>
    <submittedName>
        <fullName evidence="2">Uncharacterized protein</fullName>
    </submittedName>
</protein>
<dbReference type="RefSeq" id="WP_089821368.1">
    <property type="nucleotide sequence ID" value="NZ_FODV01000002.1"/>
</dbReference>
<accession>A0A1H8PD43</accession>
<organism evidence="2 3">
    <name type="scientific">Halogranum amylolyticum</name>
    <dbReference type="NCBI Taxonomy" id="660520"/>
    <lineage>
        <taxon>Archaea</taxon>
        <taxon>Methanobacteriati</taxon>
        <taxon>Methanobacteriota</taxon>
        <taxon>Stenosarchaea group</taxon>
        <taxon>Halobacteria</taxon>
        <taxon>Halobacteriales</taxon>
        <taxon>Haloferacaceae</taxon>
    </lineage>
</organism>
<proteinExistence type="predicted"/>
<name>A0A1H8PD43_9EURY</name>
<sequence>MTRSTTRRTSVRHRRASFVAEPTHTALEAEEHVFTAYRAVSTPHRRPLWLEHTIRVDPTAGADDELVLSVSERYYDHEASAAGSGIDYEVSRPVRGYRKPLSRRELGRLVRAWYEDAHPSPDEETTGQERDRSDAPDRRTDAPDRRVVV</sequence>
<evidence type="ECO:0000256" key="1">
    <source>
        <dbReference type="SAM" id="MobiDB-lite"/>
    </source>
</evidence>
<evidence type="ECO:0000313" key="3">
    <source>
        <dbReference type="Proteomes" id="UP000199126"/>
    </source>
</evidence>
<feature type="region of interest" description="Disordered" evidence="1">
    <location>
        <begin position="112"/>
        <end position="149"/>
    </location>
</feature>
<gene>
    <name evidence="2" type="ORF">SAMN04487948_102225</name>
</gene>
<dbReference type="OrthoDB" id="383944at2157"/>
<keyword evidence="3" id="KW-1185">Reference proteome</keyword>
<reference evidence="3" key="1">
    <citation type="submission" date="2016-10" db="EMBL/GenBank/DDBJ databases">
        <authorList>
            <person name="Varghese N."/>
            <person name="Submissions S."/>
        </authorList>
    </citation>
    <scope>NUCLEOTIDE SEQUENCE [LARGE SCALE GENOMIC DNA]</scope>
    <source>
        <strain evidence="3">CGMCC 1.10121</strain>
    </source>
</reference>